<dbReference type="AlphaFoldDB" id="F2U2B4"/>
<feature type="binding site" evidence="5">
    <location>
        <position position="487"/>
    </location>
    <ligand>
        <name>S-adenosyl-L-methionine</name>
        <dbReference type="ChEBI" id="CHEBI:59789"/>
    </ligand>
</feature>
<feature type="compositionally biased region" description="Low complexity" evidence="7">
    <location>
        <begin position="726"/>
        <end position="735"/>
    </location>
</feature>
<feature type="region of interest" description="Disordered" evidence="7">
    <location>
        <begin position="76"/>
        <end position="116"/>
    </location>
</feature>
<accession>F2U2B4</accession>
<dbReference type="Pfam" id="PF00076">
    <property type="entry name" value="RRM_1"/>
    <property type="match status" value="1"/>
</dbReference>
<evidence type="ECO:0000313" key="9">
    <source>
        <dbReference type="EMBL" id="EGD81766.1"/>
    </source>
</evidence>
<dbReference type="Gene3D" id="3.40.50.150">
    <property type="entry name" value="Vaccinia Virus protein VP39"/>
    <property type="match status" value="1"/>
</dbReference>
<organism evidence="9 10">
    <name type="scientific">Salpingoeca rosetta (strain ATCC 50818 / BSB-021)</name>
    <dbReference type="NCBI Taxonomy" id="946362"/>
    <lineage>
        <taxon>Eukaryota</taxon>
        <taxon>Choanoflagellata</taxon>
        <taxon>Craspedida</taxon>
        <taxon>Salpingoecidae</taxon>
        <taxon>Salpingoeca</taxon>
    </lineage>
</organism>
<dbReference type="InterPro" id="IPR045850">
    <property type="entry name" value="TRM2_met"/>
</dbReference>
<dbReference type="OMA" id="TPLWNMP"/>
<proteinExistence type="inferred from homology"/>
<comment type="caution">
    <text evidence="5">Lacks conserved residue(s) required for the propagation of feature annotation.</text>
</comment>
<dbReference type="Pfam" id="PF05958">
    <property type="entry name" value="tRNA_U5-meth_tr"/>
    <property type="match status" value="1"/>
</dbReference>
<dbReference type="Gene3D" id="3.30.70.330">
    <property type="match status" value="1"/>
</dbReference>
<dbReference type="CDD" id="cd12439">
    <property type="entry name" value="RRM_TRMT2A"/>
    <property type="match status" value="1"/>
</dbReference>
<dbReference type="PROSITE" id="PS50102">
    <property type="entry name" value="RRM"/>
    <property type="match status" value="1"/>
</dbReference>
<dbReference type="InterPro" id="IPR030390">
    <property type="entry name" value="MeTrfase_TrmA_AS"/>
</dbReference>
<dbReference type="GO" id="GO:0032259">
    <property type="term" value="P:methylation"/>
    <property type="evidence" value="ECO:0007669"/>
    <property type="project" value="UniProtKB-KW"/>
</dbReference>
<feature type="region of interest" description="Disordered" evidence="7">
    <location>
        <begin position="680"/>
        <end position="735"/>
    </location>
</feature>
<dbReference type="InParanoid" id="F2U2B4"/>
<dbReference type="GO" id="GO:0006396">
    <property type="term" value="P:RNA processing"/>
    <property type="evidence" value="ECO:0007669"/>
    <property type="project" value="InterPro"/>
</dbReference>
<feature type="compositionally biased region" description="Low complexity" evidence="7">
    <location>
        <begin position="86"/>
        <end position="115"/>
    </location>
</feature>
<dbReference type="EMBL" id="GL832959">
    <property type="protein sequence ID" value="EGD81766.1"/>
    <property type="molecule type" value="Genomic_DNA"/>
</dbReference>
<feature type="compositionally biased region" description="Basic and acidic residues" evidence="7">
    <location>
        <begin position="218"/>
        <end position="236"/>
    </location>
</feature>
<dbReference type="InterPro" id="IPR000504">
    <property type="entry name" value="RRM_dom"/>
</dbReference>
<evidence type="ECO:0000256" key="2">
    <source>
        <dbReference type="ARBA" id="ARBA00022679"/>
    </source>
</evidence>
<keyword evidence="4" id="KW-0694">RNA-binding</keyword>
<sequence>MWRRARCCCRFLLLSQRRDLCFLSRTAPTAASTAVTALASVFRTPPQLRSLTALWNSARWFTMADNTADTTAHAVAQEGQAKEEQTTAPASDSTTTAADATASATAKATESKATPLSAEDVKDPFHYLHRSPNCSELNKIDLKNINKHVDAGSLKKMLRKQGVNFTRVKKLRNGDRAFLSFANAEDKQKAMETLNGFKYKGRVLEAVEGKPMEDPFVRRMNDRASDPGAKRSKTMDVDPSLPPEEQVADRACPLWRKPYEEQLDIKRRLVVTTMRKMARQLKKANIQDAWVEIATRKFAGMPCVLLDTVPSPIVDGYRTKCEFTIGSGPDGQANTVGFRVGSYAAGSITVVEPSLCRNVPDRAKTIAKHVQDFVRASSHPHYCLVTHKGCWRQLLVRVTNSGQALAVLFLTDAELEDGAVAKEAERLKEFVHEHNTPIDIMMLQVDNSASCMAKDRPAPHIIKGDSQFIEEKLLGLNFRISPDSFFQVNTPGAEVLYSLIGDWCQLTDDKSDVVLDLCCGTGTIGQTLASRVQHVIGVEMVEDAVIDAKANAQRNGITNVTYHTGKAEEVVPELVKDRDTADKLIAVVDPPRAGLHPSVVHAIRRCEGIQRLIYVSCNLKGASQNLVDLCRPPSKRYRGAPFEIIKAVPVDMFPHTDHCEVVLYLSRGDDLAPAREAANQLEATQPYSGGSRRDSKASTQPDTPSTTAADVGAGGTTQQVGEEATEAPAEQQQDQ</sequence>
<dbReference type="InterPro" id="IPR034262">
    <property type="entry name" value="TRMT2A_RRM"/>
</dbReference>
<feature type="region of interest" description="Disordered" evidence="7">
    <location>
        <begin position="218"/>
        <end position="244"/>
    </location>
</feature>
<dbReference type="InterPro" id="IPR010280">
    <property type="entry name" value="U5_MeTrfase_fam"/>
</dbReference>
<dbReference type="CDD" id="cd02440">
    <property type="entry name" value="AdoMet_MTases"/>
    <property type="match status" value="1"/>
</dbReference>
<dbReference type="InterPro" id="IPR012677">
    <property type="entry name" value="Nucleotide-bd_a/b_plait_sf"/>
</dbReference>
<dbReference type="GO" id="GO:0003723">
    <property type="term" value="F:RNA binding"/>
    <property type="evidence" value="ECO:0007669"/>
    <property type="project" value="UniProtKB-UniRule"/>
</dbReference>
<dbReference type="GeneID" id="16077562"/>
<evidence type="ECO:0000256" key="4">
    <source>
        <dbReference type="PROSITE-ProRule" id="PRU00176"/>
    </source>
</evidence>
<dbReference type="SUPFAM" id="SSF54928">
    <property type="entry name" value="RNA-binding domain, RBD"/>
    <property type="match status" value="1"/>
</dbReference>
<evidence type="ECO:0000256" key="3">
    <source>
        <dbReference type="ARBA" id="ARBA00022691"/>
    </source>
</evidence>
<dbReference type="OrthoDB" id="10250660at2759"/>
<dbReference type="InterPro" id="IPR029063">
    <property type="entry name" value="SAM-dependent_MTases_sf"/>
</dbReference>
<dbReference type="FunCoup" id="F2U2B4">
    <property type="interactions" value="1080"/>
</dbReference>
<dbReference type="STRING" id="946362.F2U2B4"/>
<feature type="binding site" evidence="5">
    <location>
        <position position="589"/>
    </location>
    <ligand>
        <name>S-adenosyl-L-methionine</name>
        <dbReference type="ChEBI" id="CHEBI:59789"/>
    </ligand>
</feature>
<dbReference type="PROSITE" id="PS01230">
    <property type="entry name" value="TRMA_1"/>
    <property type="match status" value="1"/>
</dbReference>
<keyword evidence="3 5" id="KW-0949">S-adenosyl-L-methionine</keyword>
<feature type="active site" description="Nucleophile" evidence="5">
    <location>
        <position position="617"/>
    </location>
</feature>
<dbReference type="PANTHER" id="PTHR45904:SF2">
    <property type="entry name" value="TRNA (URACIL-5-)-METHYLTRANSFERASE HOMOLOG A"/>
    <property type="match status" value="1"/>
</dbReference>
<dbReference type="RefSeq" id="XP_004996970.1">
    <property type="nucleotide sequence ID" value="XM_004996913.1"/>
</dbReference>
<keyword evidence="10" id="KW-1185">Reference proteome</keyword>
<dbReference type="GO" id="GO:0008173">
    <property type="term" value="F:RNA methyltransferase activity"/>
    <property type="evidence" value="ECO:0007669"/>
    <property type="project" value="InterPro"/>
</dbReference>
<feature type="active site" evidence="6">
    <location>
        <position position="617"/>
    </location>
</feature>
<dbReference type="Gene3D" id="2.40.50.1070">
    <property type="match status" value="1"/>
</dbReference>
<name>F2U2B4_SALR5</name>
<dbReference type="KEGG" id="sre:PTSG_02479"/>
<evidence type="ECO:0000313" key="10">
    <source>
        <dbReference type="Proteomes" id="UP000007799"/>
    </source>
</evidence>
<dbReference type="SUPFAM" id="SSF53335">
    <property type="entry name" value="S-adenosyl-L-methionine-dependent methyltransferases"/>
    <property type="match status" value="1"/>
</dbReference>
<evidence type="ECO:0000256" key="7">
    <source>
        <dbReference type="SAM" id="MobiDB-lite"/>
    </source>
</evidence>
<gene>
    <name evidence="9" type="ORF">PTSG_02479</name>
</gene>
<reference evidence="9" key="1">
    <citation type="submission" date="2009-08" db="EMBL/GenBank/DDBJ databases">
        <title>Annotation of Salpingoeca rosetta.</title>
        <authorList>
            <consortium name="The Broad Institute Genome Sequencing Platform"/>
            <person name="Russ C."/>
            <person name="Cuomo C."/>
            <person name="Burger G."/>
            <person name="Gray M.W."/>
            <person name="Holland P.W.H."/>
            <person name="King N."/>
            <person name="Lang F.B.F."/>
            <person name="Roger A.J."/>
            <person name="Ruiz-Trillo I."/>
            <person name="Young S.K."/>
            <person name="Zeng Q."/>
            <person name="Gargeya S."/>
            <person name="Alvarado L."/>
            <person name="Berlin A."/>
            <person name="Chapman S.B."/>
            <person name="Chen Z."/>
            <person name="Freedman E."/>
            <person name="Gellesch M."/>
            <person name="Goldberg J."/>
            <person name="Griggs A."/>
            <person name="Gujja S."/>
            <person name="Heilman E."/>
            <person name="Heiman D."/>
            <person name="Howarth C."/>
            <person name="Mehta T."/>
            <person name="Neiman D."/>
            <person name="Pearson M."/>
            <person name="Roberts A."/>
            <person name="Saif S."/>
            <person name="Shea T."/>
            <person name="Shenoy N."/>
            <person name="Sisk P."/>
            <person name="Stolte C."/>
            <person name="Sykes S."/>
            <person name="White J."/>
            <person name="Yandava C."/>
            <person name="Haas B."/>
            <person name="Nusbaum C."/>
            <person name="Birren B."/>
        </authorList>
    </citation>
    <scope>NUCLEOTIDE SEQUENCE</scope>
    <source>
        <strain evidence="9">ATCC 50818</strain>
    </source>
</reference>
<evidence type="ECO:0000256" key="6">
    <source>
        <dbReference type="PROSITE-ProRule" id="PRU10015"/>
    </source>
</evidence>
<feature type="binding site" evidence="5">
    <location>
        <position position="539"/>
    </location>
    <ligand>
        <name>S-adenosyl-L-methionine</name>
        <dbReference type="ChEBI" id="CHEBI:59789"/>
    </ligand>
</feature>
<dbReference type="InterPro" id="IPR035979">
    <property type="entry name" value="RBD_domain_sf"/>
</dbReference>
<feature type="domain" description="RRM" evidence="8">
    <location>
        <begin position="138"/>
        <end position="211"/>
    </location>
</feature>
<comment type="similarity">
    <text evidence="5">Belongs to the class I-like SAM-binding methyltransferase superfamily. RNA M5U methyltransferase family.</text>
</comment>
<keyword evidence="2 5" id="KW-0808">Transferase</keyword>
<protein>
    <recommendedName>
        <fullName evidence="8">RRM domain-containing protein</fullName>
    </recommendedName>
</protein>
<keyword evidence="1 5" id="KW-0489">Methyltransferase</keyword>
<dbReference type="PROSITE" id="PS51687">
    <property type="entry name" value="SAM_MT_RNA_M5U"/>
    <property type="match status" value="1"/>
</dbReference>
<evidence type="ECO:0000259" key="8">
    <source>
        <dbReference type="PROSITE" id="PS50102"/>
    </source>
</evidence>
<dbReference type="Proteomes" id="UP000007799">
    <property type="component" value="Unassembled WGS sequence"/>
</dbReference>
<dbReference type="eggNOG" id="KOG2187">
    <property type="taxonomic scope" value="Eukaryota"/>
</dbReference>
<evidence type="ECO:0000256" key="1">
    <source>
        <dbReference type="ARBA" id="ARBA00022603"/>
    </source>
</evidence>
<evidence type="ECO:0000256" key="5">
    <source>
        <dbReference type="PROSITE-ProRule" id="PRU01024"/>
    </source>
</evidence>
<dbReference type="PANTHER" id="PTHR45904">
    <property type="entry name" value="TRNA (URACIL-5-)-METHYLTRANSFERASE"/>
    <property type="match status" value="1"/>
</dbReference>